<dbReference type="Pfam" id="PF01943">
    <property type="entry name" value="Polysacc_synt"/>
    <property type="match status" value="1"/>
</dbReference>
<feature type="transmembrane region" description="Helical" evidence="6">
    <location>
        <begin position="180"/>
        <end position="200"/>
    </location>
</feature>
<evidence type="ECO:0000313" key="7">
    <source>
        <dbReference type="EMBL" id="PLQ01545.1"/>
    </source>
</evidence>
<feature type="transmembrane region" description="Helical" evidence="6">
    <location>
        <begin position="221"/>
        <end position="238"/>
    </location>
</feature>
<evidence type="ECO:0000256" key="1">
    <source>
        <dbReference type="ARBA" id="ARBA00004651"/>
    </source>
</evidence>
<evidence type="ECO:0000256" key="2">
    <source>
        <dbReference type="ARBA" id="ARBA00022475"/>
    </source>
</evidence>
<feature type="transmembrane region" description="Helical" evidence="6">
    <location>
        <begin position="379"/>
        <end position="402"/>
    </location>
</feature>
<evidence type="ECO:0000313" key="8">
    <source>
        <dbReference type="Proteomes" id="UP000234341"/>
    </source>
</evidence>
<keyword evidence="4 6" id="KW-1133">Transmembrane helix</keyword>
<feature type="transmembrane region" description="Helical" evidence="6">
    <location>
        <begin position="269"/>
        <end position="288"/>
    </location>
</feature>
<feature type="transmembrane region" description="Helical" evidence="6">
    <location>
        <begin position="155"/>
        <end position="174"/>
    </location>
</feature>
<dbReference type="EMBL" id="PJRP01000002">
    <property type="protein sequence ID" value="PLQ01545.1"/>
    <property type="molecule type" value="Genomic_DNA"/>
</dbReference>
<evidence type="ECO:0000256" key="6">
    <source>
        <dbReference type="SAM" id="Phobius"/>
    </source>
</evidence>
<organism evidence="7 8">
    <name type="scientific">Cupriavidus pauculus</name>
    <dbReference type="NCBI Taxonomy" id="82633"/>
    <lineage>
        <taxon>Bacteria</taxon>
        <taxon>Pseudomonadati</taxon>
        <taxon>Pseudomonadota</taxon>
        <taxon>Betaproteobacteria</taxon>
        <taxon>Burkholderiales</taxon>
        <taxon>Burkholderiaceae</taxon>
        <taxon>Cupriavidus</taxon>
    </lineage>
</organism>
<feature type="transmembrane region" description="Helical" evidence="6">
    <location>
        <begin position="340"/>
        <end position="359"/>
    </location>
</feature>
<dbReference type="AlphaFoldDB" id="A0A2N5CHA2"/>
<feature type="transmembrane region" description="Helical" evidence="6">
    <location>
        <begin position="308"/>
        <end position="328"/>
    </location>
</feature>
<dbReference type="RefSeq" id="WP_101680896.1">
    <property type="nucleotide sequence ID" value="NZ_PJRP01000002.1"/>
</dbReference>
<evidence type="ECO:0000256" key="4">
    <source>
        <dbReference type="ARBA" id="ARBA00022989"/>
    </source>
</evidence>
<evidence type="ECO:0000256" key="5">
    <source>
        <dbReference type="ARBA" id="ARBA00023136"/>
    </source>
</evidence>
<keyword evidence="5 6" id="KW-0472">Membrane</keyword>
<comment type="caution">
    <text evidence="7">The sequence shown here is derived from an EMBL/GenBank/DDBJ whole genome shotgun (WGS) entry which is preliminary data.</text>
</comment>
<dbReference type="InterPro" id="IPR002797">
    <property type="entry name" value="Polysacc_synth"/>
</dbReference>
<keyword evidence="2" id="KW-1003">Cell membrane</keyword>
<dbReference type="OrthoDB" id="8766744at2"/>
<evidence type="ECO:0000256" key="3">
    <source>
        <dbReference type="ARBA" id="ARBA00022692"/>
    </source>
</evidence>
<feature type="transmembrane region" description="Helical" evidence="6">
    <location>
        <begin position="244"/>
        <end position="262"/>
    </location>
</feature>
<keyword evidence="3 6" id="KW-0812">Transmembrane</keyword>
<sequence length="419" mass="44653">MRASHISWNLFGLGLPLLIAAATVPHLLSGLGSQRFGLLALAWGLIGYASALDLGIGRATTQRVSALRDGHDEASVPDVLATATRLTLVTGGIGMVVIMLAAMLGVGQFVHADNVPQTEIRSAILLLGLALPMQAVSATYRGVNEAYLSFRNISVLRILLGAANFGLPYLISLYSTRVDLLIASLVVSRALALWFYRVFALNCLPAGSPRGTYLRPVARQLFQFGGWFTISSVLSPLLTQADRFLIAAILGAAAVTTYVIPYELTVQTLILSSAVTTVAFPAISRLLVTDPDGAQRLFGKWMLRVVGAMILGLIVLALILPPLLTLWLGHPADPDSVKVGRILCIGVLANAVGSMYFALLHARGKTRATAILHVVEVPLYIAALVGLTKLFGVSGAAIAWSLRMFFDALGMKFLARRAS</sequence>
<dbReference type="PANTHER" id="PTHR30250:SF26">
    <property type="entry name" value="PSMA PROTEIN"/>
    <property type="match status" value="1"/>
</dbReference>
<proteinExistence type="predicted"/>
<accession>A0A2N5CHA2</accession>
<feature type="transmembrane region" description="Helical" evidence="6">
    <location>
        <begin position="86"/>
        <end position="110"/>
    </location>
</feature>
<reference evidence="7 8" key="1">
    <citation type="submission" date="2017-12" db="EMBL/GenBank/DDBJ databases">
        <title>Genome sequence of the active heterotrophic nitrifier-denitrifier, Cupriavidus pauculus UM1.</title>
        <authorList>
            <person name="Putonti C."/>
            <person name="Castignetti D."/>
        </authorList>
    </citation>
    <scope>NUCLEOTIDE SEQUENCE [LARGE SCALE GENOMIC DNA]</scope>
    <source>
        <strain evidence="7 8">UM1</strain>
    </source>
</reference>
<dbReference type="CDD" id="cd13128">
    <property type="entry name" value="MATE_Wzx_like"/>
    <property type="match status" value="1"/>
</dbReference>
<gene>
    <name evidence="7" type="ORF">CYJ10_07675</name>
</gene>
<dbReference type="GO" id="GO:0005886">
    <property type="term" value="C:plasma membrane"/>
    <property type="evidence" value="ECO:0007669"/>
    <property type="project" value="UniProtKB-SubCell"/>
</dbReference>
<dbReference type="Proteomes" id="UP000234341">
    <property type="component" value="Unassembled WGS sequence"/>
</dbReference>
<dbReference type="PANTHER" id="PTHR30250">
    <property type="entry name" value="PST FAMILY PREDICTED COLANIC ACID TRANSPORTER"/>
    <property type="match status" value="1"/>
</dbReference>
<comment type="subcellular location">
    <subcellularLocation>
        <location evidence="1">Cell membrane</location>
        <topology evidence="1">Multi-pass membrane protein</topology>
    </subcellularLocation>
</comment>
<name>A0A2N5CHA2_9BURK</name>
<protein>
    <submittedName>
        <fullName evidence="7">Flippase</fullName>
    </submittedName>
</protein>
<feature type="transmembrane region" description="Helical" evidence="6">
    <location>
        <begin position="40"/>
        <end position="59"/>
    </location>
</feature>
<dbReference type="InterPro" id="IPR050833">
    <property type="entry name" value="Poly_Biosynth_Transport"/>
</dbReference>